<proteinExistence type="predicted"/>
<organism evidence="2 3">
    <name type="scientific">Mangrovactinospora gilvigrisea</name>
    <dbReference type="NCBI Taxonomy" id="1428644"/>
    <lineage>
        <taxon>Bacteria</taxon>
        <taxon>Bacillati</taxon>
        <taxon>Actinomycetota</taxon>
        <taxon>Actinomycetes</taxon>
        <taxon>Kitasatosporales</taxon>
        <taxon>Streptomycetaceae</taxon>
        <taxon>Mangrovactinospora</taxon>
    </lineage>
</organism>
<evidence type="ECO:0000313" key="3">
    <source>
        <dbReference type="Proteomes" id="UP000243342"/>
    </source>
</evidence>
<feature type="region of interest" description="Disordered" evidence="1">
    <location>
        <begin position="218"/>
        <end position="241"/>
    </location>
</feature>
<reference evidence="2 3" key="1">
    <citation type="submission" date="2016-10" db="EMBL/GenBank/DDBJ databases">
        <title>Genome sequence of Streptomyces gilvigriseus MUSC 26.</title>
        <authorList>
            <person name="Lee L.-H."/>
            <person name="Ser H.-L."/>
        </authorList>
    </citation>
    <scope>NUCLEOTIDE SEQUENCE [LARGE SCALE GENOMIC DNA]</scope>
    <source>
        <strain evidence="2 3">MUSC 26</strain>
    </source>
</reference>
<evidence type="ECO:0000256" key="1">
    <source>
        <dbReference type="SAM" id="MobiDB-lite"/>
    </source>
</evidence>
<evidence type="ECO:0000313" key="2">
    <source>
        <dbReference type="EMBL" id="OIV36797.1"/>
    </source>
</evidence>
<dbReference type="EMBL" id="MLCF01000075">
    <property type="protein sequence ID" value="OIV36797.1"/>
    <property type="molecule type" value="Genomic_DNA"/>
</dbReference>
<accession>A0A1J7BDY7</accession>
<dbReference type="RefSeq" id="WP_071657261.1">
    <property type="nucleotide sequence ID" value="NZ_MLCF01000075.1"/>
</dbReference>
<comment type="caution">
    <text evidence="2">The sequence shown here is derived from an EMBL/GenBank/DDBJ whole genome shotgun (WGS) entry which is preliminary data.</text>
</comment>
<name>A0A1J7BDY7_9ACTN</name>
<dbReference type="OrthoDB" id="5194370at2"/>
<gene>
    <name evidence="2" type="ORF">BIV57_14445</name>
</gene>
<dbReference type="Proteomes" id="UP000243342">
    <property type="component" value="Unassembled WGS sequence"/>
</dbReference>
<dbReference type="AlphaFoldDB" id="A0A1J7BDY7"/>
<sequence length="523" mass="56943">MPETGPAEVAPEELDLTPTETRLWEAFRRGRRLDLREGIPERDSPAGPAEWGAERTVRAEVLAMLLLTPPPAVRGRASAVRLTGALVTGRLDLAGGDVRCYVEFNDCRFDEMLLLAETRLGTLRMVRCTVPRIHASRLTTTGDVHLPGCIVPGGIRMTDARIGTDLLLDHIQLAPNQRGYAFEGDGLTVDQDLQADSISVSGELSLRSARVGGSLSLRRSALTGPRPPVESQDPFERSTPSPARFALNAPRLTVEHTLHLSHGFAAEGGVRLDDARFGNALLISGATFALRPNEELSLRRIQAPDFTFLPAQAPTMGSVRLTRAQVGTLTDAPYAWPRHEGGMGLIGFTYERLPGPPRFPLPDRLRWLEAATPAYRPEPYEQLAAALRAAGEDSPAREVLLAKQRRRRAVLPLVPRIWGWLQDATVAYGYQPGKAAAWLAVLWAVGSVYFSSLPPSPLKPDEHPHWNPVLYTLDLLMPIVDLGQSGSWKPVGASQYVAAVLVLLGWTLATTVAAGATRVLNRG</sequence>
<protein>
    <submittedName>
        <fullName evidence="2">Oxidoreductase</fullName>
    </submittedName>
</protein>
<dbReference type="STRING" id="1428644.BIV57_14445"/>
<keyword evidence="3" id="KW-1185">Reference proteome</keyword>